<dbReference type="SUPFAM" id="SSF54001">
    <property type="entry name" value="Cysteine proteinases"/>
    <property type="match status" value="1"/>
</dbReference>
<dbReference type="AlphaFoldDB" id="A0A6L2LGW0"/>
<dbReference type="GO" id="GO:0006508">
    <property type="term" value="P:proteolysis"/>
    <property type="evidence" value="ECO:0007669"/>
    <property type="project" value="UniProtKB-KW"/>
</dbReference>
<evidence type="ECO:0000256" key="2">
    <source>
        <dbReference type="ARBA" id="ARBA00022670"/>
    </source>
</evidence>
<feature type="domain" description="Ubiquitin-like protease family profile" evidence="4">
    <location>
        <begin position="246"/>
        <end position="450"/>
    </location>
</feature>
<evidence type="ECO:0000259" key="4">
    <source>
        <dbReference type="PROSITE" id="PS50600"/>
    </source>
</evidence>
<comment type="similarity">
    <text evidence="1">Belongs to the peptidase C48 family.</text>
</comment>
<dbReference type="InterPro" id="IPR003653">
    <property type="entry name" value="Peptidase_C48_C"/>
</dbReference>
<evidence type="ECO:0000256" key="3">
    <source>
        <dbReference type="ARBA" id="ARBA00022801"/>
    </source>
</evidence>
<dbReference type="EMBL" id="BKCJ010004312">
    <property type="protein sequence ID" value="GEU60289.1"/>
    <property type="molecule type" value="Genomic_DNA"/>
</dbReference>
<keyword evidence="2" id="KW-0645">Protease</keyword>
<keyword evidence="3" id="KW-0378">Hydrolase</keyword>
<comment type="caution">
    <text evidence="5">The sequence shown here is derived from an EMBL/GenBank/DDBJ whole genome shotgun (WGS) entry which is preliminary data.</text>
</comment>
<proteinExistence type="inferred from homology"/>
<reference evidence="5" key="1">
    <citation type="journal article" date="2019" name="Sci. Rep.">
        <title>Draft genome of Tanacetum cinerariifolium, the natural source of mosquito coil.</title>
        <authorList>
            <person name="Yamashiro T."/>
            <person name="Shiraishi A."/>
            <person name="Satake H."/>
            <person name="Nakayama K."/>
        </authorList>
    </citation>
    <scope>NUCLEOTIDE SEQUENCE</scope>
</reference>
<name>A0A6L2LGW0_TANCI</name>
<dbReference type="PANTHER" id="PTHR48449:SF1">
    <property type="entry name" value="DUF1985 DOMAIN-CONTAINING PROTEIN"/>
    <property type="match status" value="1"/>
</dbReference>
<accession>A0A6L2LGW0</accession>
<evidence type="ECO:0000256" key="1">
    <source>
        <dbReference type="ARBA" id="ARBA00005234"/>
    </source>
</evidence>
<dbReference type="Pfam" id="PF02902">
    <property type="entry name" value="Peptidase_C48"/>
    <property type="match status" value="1"/>
</dbReference>
<dbReference type="InterPro" id="IPR038765">
    <property type="entry name" value="Papain-like_cys_pep_sf"/>
</dbReference>
<dbReference type="PANTHER" id="PTHR48449">
    <property type="entry name" value="DUF1985 DOMAIN-CONTAINING PROTEIN"/>
    <property type="match status" value="1"/>
</dbReference>
<dbReference type="PROSITE" id="PS50600">
    <property type="entry name" value="ULP_PROTEASE"/>
    <property type="match status" value="1"/>
</dbReference>
<sequence length="450" mass="53406">MQEEEFCLVSGLKFGVKNSTDYNKAKDPILFRRRVFSSDLDGRPIRGKDVGLLIESGVFKKLDDNDDVSLCCVGILQLVLLGVDDRRPVPNWILRLANDRVSWDNYPWGSYVWPKLYKHLRDANVKSWQPLYASDPTNETDTKSYSIEGFAWAFKTWILESFRAATDDYYTRYHCHPRIVAWSSKHKFYRHMLKPMLHDNYLLRDWYRMRLRLDRDVPSEMYREFEEQRRGYQQMKEKNDDMYEKITRFMEDMRRVPEANTTPIIVDQHFGTDNYLNYETVDPDKVTRDAYVTMTEFPLDPYDIYLDCYMKGYKLSSFFWPQLVPHLCTYRRERSWSEGWLSSDILIREMIENANWTLAKSGTLCLHQENNRFMILTDPHNIKTLDGSVRPFPSWNDVTWVYMPINVGGVHWVTGAINLADSIFYVSDSMESESRMLMLEQQHIGDAWLL</sequence>
<evidence type="ECO:0000313" key="5">
    <source>
        <dbReference type="EMBL" id="GEU60289.1"/>
    </source>
</evidence>
<organism evidence="5">
    <name type="scientific">Tanacetum cinerariifolium</name>
    <name type="common">Dalmatian daisy</name>
    <name type="synonym">Chrysanthemum cinerariifolium</name>
    <dbReference type="NCBI Taxonomy" id="118510"/>
    <lineage>
        <taxon>Eukaryota</taxon>
        <taxon>Viridiplantae</taxon>
        <taxon>Streptophyta</taxon>
        <taxon>Embryophyta</taxon>
        <taxon>Tracheophyta</taxon>
        <taxon>Spermatophyta</taxon>
        <taxon>Magnoliopsida</taxon>
        <taxon>eudicotyledons</taxon>
        <taxon>Gunneridae</taxon>
        <taxon>Pentapetalae</taxon>
        <taxon>asterids</taxon>
        <taxon>campanulids</taxon>
        <taxon>Asterales</taxon>
        <taxon>Asteraceae</taxon>
        <taxon>Asteroideae</taxon>
        <taxon>Anthemideae</taxon>
        <taxon>Anthemidinae</taxon>
        <taxon>Tanacetum</taxon>
    </lineage>
</organism>
<dbReference type="Gene3D" id="3.40.395.10">
    <property type="entry name" value="Adenoviral Proteinase, Chain A"/>
    <property type="match status" value="1"/>
</dbReference>
<protein>
    <submittedName>
        <fullName evidence="5">Phospholipase-like protein</fullName>
    </submittedName>
</protein>
<dbReference type="GO" id="GO:0008234">
    <property type="term" value="F:cysteine-type peptidase activity"/>
    <property type="evidence" value="ECO:0007669"/>
    <property type="project" value="InterPro"/>
</dbReference>
<gene>
    <name evidence="5" type="ORF">Tci_032267</name>
</gene>